<organism evidence="1 2">
    <name type="scientific">Pseudovibrio brasiliensis</name>
    <dbReference type="NCBI Taxonomy" id="1898042"/>
    <lineage>
        <taxon>Bacteria</taxon>
        <taxon>Pseudomonadati</taxon>
        <taxon>Pseudomonadota</taxon>
        <taxon>Alphaproteobacteria</taxon>
        <taxon>Hyphomicrobiales</taxon>
        <taxon>Stappiaceae</taxon>
        <taxon>Pseudovibrio</taxon>
    </lineage>
</organism>
<reference evidence="1 2" key="1">
    <citation type="journal article" date="2021" name="Angew. Chem. Int. Ed. Engl.">
        <title>A novel family of nonribosomal peptides modulate collective behavior in Pseudovibrio bacteria isolated from marine sponges.</title>
        <authorList>
            <person name="Ioca L.P."/>
            <person name="Dai Y."/>
            <person name="Kunakom S."/>
            <person name="Diaz-Espinosa J."/>
            <person name="Krunic A."/>
            <person name="Crnkovic C.M."/>
            <person name="Orjala J."/>
            <person name="Sanchez L.M."/>
            <person name="Ferreira A.G."/>
            <person name="Berlinck R.G.S."/>
            <person name="Eustaquio A.S."/>
        </authorList>
    </citation>
    <scope>NUCLEOTIDE SEQUENCE [LARGE SCALE GENOMIC DNA]</scope>
    <source>
        <strain evidence="1 2">Ab134</strain>
        <plasmid evidence="1 2">pAb134-03</plasmid>
    </source>
</reference>
<gene>
    <name evidence="1" type="ORF">KGB56_26235</name>
</gene>
<accession>A0ABX8AXS3</accession>
<keyword evidence="1" id="KW-0614">Plasmid</keyword>
<geneLocation type="plasmid" evidence="1 2">
    <name>pAb134-03</name>
</geneLocation>
<keyword evidence="2" id="KW-1185">Reference proteome</keyword>
<protein>
    <submittedName>
        <fullName evidence="1">Uncharacterized protein</fullName>
    </submittedName>
</protein>
<dbReference type="EMBL" id="CP074129">
    <property type="protein sequence ID" value="QUS58997.1"/>
    <property type="molecule type" value="Genomic_DNA"/>
</dbReference>
<dbReference type="Proteomes" id="UP000680706">
    <property type="component" value="Plasmid pAb134-03"/>
</dbReference>
<proteinExistence type="predicted"/>
<sequence>MVIKTCINQGNTPLSCLYEMQAQIQDYNILERDFRGQLVNFYPTDHTRINPFVCARHDAENPSKDCHFILEEFLYGTWKSLHADFQSLELSSVCHWTYLTDEATFAYELRKAMEPLFNDGGYTKLAGSVNGNSIASLSSTLARVSYAFEDLQGSFTSNGFIISDTGVDASDDYKEDRNCQVNWLCALAKELDADASCSFIRQND</sequence>
<evidence type="ECO:0000313" key="1">
    <source>
        <dbReference type="EMBL" id="QUS58997.1"/>
    </source>
</evidence>
<evidence type="ECO:0000313" key="2">
    <source>
        <dbReference type="Proteomes" id="UP000680706"/>
    </source>
</evidence>
<dbReference type="RefSeq" id="WP_143508369.1">
    <property type="nucleotide sequence ID" value="NZ_CP074129.1"/>
</dbReference>
<name>A0ABX8AXS3_9HYPH</name>